<reference evidence="3 4" key="1">
    <citation type="submission" date="2020-04" db="EMBL/GenBank/DDBJ databases">
        <title>Collinsella sp. KGMB02528 nov., an anaerobic actinobacterium isolated from human feces.</title>
        <authorList>
            <person name="Han K.-I."/>
            <person name="Eom M.K."/>
            <person name="Kim J.-S."/>
            <person name="Lee K.C."/>
            <person name="Suh M.K."/>
            <person name="Park S.-H."/>
            <person name="Lee J.H."/>
            <person name="Kang S.W."/>
            <person name="Park J.-E."/>
            <person name="Oh B.S."/>
            <person name="Yu S.Y."/>
            <person name="Choi S.-H."/>
            <person name="Lee D.H."/>
            <person name="Yoon H."/>
            <person name="Kim B.-Y."/>
            <person name="Lee J.H."/>
            <person name="Lee J.-S."/>
        </authorList>
    </citation>
    <scope>NUCLEOTIDE SEQUENCE [LARGE SCALE GENOMIC DNA]</scope>
    <source>
        <strain evidence="3 4">KGMB02528</strain>
    </source>
</reference>
<evidence type="ECO:0000259" key="2">
    <source>
        <dbReference type="Pfam" id="PF04466"/>
    </source>
</evidence>
<accession>A0A7X9UC03</accession>
<feature type="region of interest" description="Disordered" evidence="1">
    <location>
        <begin position="1"/>
        <end position="22"/>
    </location>
</feature>
<dbReference type="Gene3D" id="3.40.50.300">
    <property type="entry name" value="P-loop containing nucleotide triphosphate hydrolases"/>
    <property type="match status" value="1"/>
</dbReference>
<dbReference type="Proteomes" id="UP000546970">
    <property type="component" value="Unassembled WGS sequence"/>
</dbReference>
<dbReference type="PANTHER" id="PTHR39184:SF1">
    <property type="entry name" value="PBSX PHAGE TERMINASE LARGE SUBUNIT"/>
    <property type="match status" value="1"/>
</dbReference>
<feature type="compositionally biased region" description="Basic residues" evidence="1">
    <location>
        <begin position="1"/>
        <end position="12"/>
    </location>
</feature>
<dbReference type="InterPro" id="IPR027417">
    <property type="entry name" value="P-loop_NTPase"/>
</dbReference>
<dbReference type="InterPro" id="IPR035412">
    <property type="entry name" value="Terminase_L_N"/>
</dbReference>
<evidence type="ECO:0000256" key="1">
    <source>
        <dbReference type="SAM" id="MobiDB-lite"/>
    </source>
</evidence>
<evidence type="ECO:0000313" key="3">
    <source>
        <dbReference type="EMBL" id="NMF55694.1"/>
    </source>
</evidence>
<dbReference type="Pfam" id="PF04466">
    <property type="entry name" value="Terminase_3"/>
    <property type="match status" value="1"/>
</dbReference>
<dbReference type="Gene3D" id="3.30.420.280">
    <property type="match status" value="1"/>
</dbReference>
<dbReference type="EMBL" id="JABBCP010000002">
    <property type="protein sequence ID" value="NMF55694.1"/>
    <property type="molecule type" value="Genomic_DNA"/>
</dbReference>
<proteinExistence type="predicted"/>
<sequence>MGKRTNRARKTRGRAERGAAPAAACANLKPVRTAEEARELGRRGGIASGEARRRKRDMAAVATAILASGAKGESREVIAAVAPDLADEDATVAAAVVAGQIASAQGGNAQSARFVAELDERGRLAERREDAPFCRDFGMLLAPPYVALHRAVERDEGLERWLHGGRFSGKSSVISLEIAYGLMRHPERSAFVMPKIGNDIEGGVFEQMLWAFRRLGCEAEWAATKRPCRLARPSTGQVVTFKGGDRTDKTKAIKAPGGTYYAYQWISEVDQFGGMREVRTVLQSVTRDAPEGAVYFRFFDYNPPRSRDAWVNGHVAEVEAADPAAVISTTYLDMPREWVPEQVYRDAEALRELDPESWEHEWGGVPTGYGAEVFRRAEVRSVTDEERRSIEYHLYGVDWGFSTDPFVWVKAGYVRSTRTLYVLDEISGAGLSNAESARMVADRMSRPRLAGGGLGEPGQDGPEVVEDAEPYAEVLCDSAEPKSVADFRAEGIEASSVPKQGAHNVRNSVRWLQDRAAIVIDPSCEVAARELPCYQYALTRDGKPTGMLPDADNHAIDALRYAVARLIDDPTMV</sequence>
<gene>
    <name evidence="3" type="ORF">HF320_05050</name>
</gene>
<feature type="domain" description="Phage terminase large subunit N-terminal" evidence="2">
    <location>
        <begin position="162"/>
        <end position="364"/>
    </location>
</feature>
<evidence type="ECO:0000313" key="4">
    <source>
        <dbReference type="Proteomes" id="UP000546970"/>
    </source>
</evidence>
<keyword evidence="4" id="KW-1185">Reference proteome</keyword>
<dbReference type="AlphaFoldDB" id="A0A7X9UC03"/>
<comment type="caution">
    <text evidence="3">The sequence shown here is derived from an EMBL/GenBank/DDBJ whole genome shotgun (WGS) entry which is preliminary data.</text>
</comment>
<name>A0A7X9UC03_9ACTN</name>
<dbReference type="PANTHER" id="PTHR39184">
    <property type="match status" value="1"/>
</dbReference>
<organism evidence="3 4">
    <name type="scientific">Collinsella acetigenes</name>
    <dbReference type="NCBI Taxonomy" id="2713419"/>
    <lineage>
        <taxon>Bacteria</taxon>
        <taxon>Bacillati</taxon>
        <taxon>Actinomycetota</taxon>
        <taxon>Coriobacteriia</taxon>
        <taxon>Coriobacteriales</taxon>
        <taxon>Coriobacteriaceae</taxon>
        <taxon>Collinsella</taxon>
    </lineage>
</organism>
<protein>
    <recommendedName>
        <fullName evidence="2">Phage terminase large subunit N-terminal domain-containing protein</fullName>
    </recommendedName>
</protein>
<dbReference type="InterPro" id="IPR052380">
    <property type="entry name" value="Viral_DNA_packaging_terminase"/>
</dbReference>